<proteinExistence type="predicted"/>
<name>A0A1F4T8K6_UNCSA</name>
<reference evidence="2 3" key="1">
    <citation type="journal article" date="2016" name="Nat. Commun.">
        <title>Thousands of microbial genomes shed light on interconnected biogeochemical processes in an aquifer system.</title>
        <authorList>
            <person name="Anantharaman K."/>
            <person name="Brown C.T."/>
            <person name="Hug L.A."/>
            <person name="Sharon I."/>
            <person name="Castelle C.J."/>
            <person name="Probst A.J."/>
            <person name="Thomas B.C."/>
            <person name="Singh A."/>
            <person name="Wilkins M.J."/>
            <person name="Karaoz U."/>
            <person name="Brodie E.L."/>
            <person name="Williams K.H."/>
            <person name="Hubbard S.S."/>
            <person name="Banfield J.F."/>
        </authorList>
    </citation>
    <scope>NUCLEOTIDE SEQUENCE [LARGE SCALE GENOMIC DNA]</scope>
</reference>
<dbReference type="Pfam" id="PF10543">
    <property type="entry name" value="ORF6N"/>
    <property type="match status" value="1"/>
</dbReference>
<sequence length="93" mass="10947">MRNIIPIERVENKIHQIRGQKVMLDMDLAELYNVPTGRLNEQVKRNRRRFPADFMFQLTPHEYSNLKSQNAIARWGGRRTLPLVFTEQGAIDP</sequence>
<dbReference type="STRING" id="1802583.A2311_03935"/>
<comment type="caution">
    <text evidence="2">The sequence shown here is derived from an EMBL/GenBank/DDBJ whole genome shotgun (WGS) entry which is preliminary data.</text>
</comment>
<evidence type="ECO:0000313" key="2">
    <source>
        <dbReference type="EMBL" id="OGC29112.1"/>
    </source>
</evidence>
<dbReference type="Proteomes" id="UP000178951">
    <property type="component" value="Unassembled WGS sequence"/>
</dbReference>
<dbReference type="AlphaFoldDB" id="A0A1F4T8K6"/>
<dbReference type="InterPro" id="IPR018873">
    <property type="entry name" value="KilA-N_DNA-bd_domain"/>
</dbReference>
<gene>
    <name evidence="2" type="ORF">A2311_03935</name>
</gene>
<feature type="domain" description="KilA-N DNA-binding" evidence="1">
    <location>
        <begin position="12"/>
        <end position="90"/>
    </location>
</feature>
<evidence type="ECO:0000259" key="1">
    <source>
        <dbReference type="Pfam" id="PF10543"/>
    </source>
</evidence>
<dbReference type="EMBL" id="MEUF01000094">
    <property type="protein sequence ID" value="OGC29112.1"/>
    <property type="molecule type" value="Genomic_DNA"/>
</dbReference>
<evidence type="ECO:0000313" key="3">
    <source>
        <dbReference type="Proteomes" id="UP000178951"/>
    </source>
</evidence>
<protein>
    <recommendedName>
        <fullName evidence="1">KilA-N DNA-binding domain-containing protein</fullName>
    </recommendedName>
</protein>
<accession>A0A1F4T8K6</accession>
<organism evidence="2 3">
    <name type="scientific">candidate division WOR-1 bacterium RIFOXYB2_FULL_48_7</name>
    <dbReference type="NCBI Taxonomy" id="1802583"/>
    <lineage>
        <taxon>Bacteria</taxon>
        <taxon>Bacillati</taxon>
        <taxon>Saganbacteria</taxon>
    </lineage>
</organism>